<organism evidence="3">
    <name type="scientific">Scrofimicrobium appendicitidis</name>
    <dbReference type="NCBI Taxonomy" id="3079930"/>
    <lineage>
        <taxon>Bacteria</taxon>
        <taxon>Bacillati</taxon>
        <taxon>Actinomycetota</taxon>
        <taxon>Actinomycetes</taxon>
        <taxon>Actinomycetales</taxon>
        <taxon>Actinomycetaceae</taxon>
        <taxon>Scrofimicrobium</taxon>
    </lineage>
</organism>
<dbReference type="AlphaFoldDB" id="A0AAU7V8F8"/>
<keyword evidence="2" id="KW-0812">Transmembrane</keyword>
<proteinExistence type="predicted"/>
<feature type="transmembrane region" description="Helical" evidence="2">
    <location>
        <begin position="112"/>
        <end position="130"/>
    </location>
</feature>
<evidence type="ECO:0000256" key="2">
    <source>
        <dbReference type="SAM" id="Phobius"/>
    </source>
</evidence>
<protein>
    <submittedName>
        <fullName evidence="3">Uncharacterized protein</fullName>
    </submittedName>
</protein>
<keyword evidence="2" id="KW-1133">Transmembrane helix</keyword>
<feature type="region of interest" description="Disordered" evidence="1">
    <location>
        <begin position="26"/>
        <end position="81"/>
    </location>
</feature>
<reference evidence="3" key="1">
    <citation type="submission" date="2023-11" db="EMBL/GenBank/DDBJ databases">
        <title>Scrofimicrobium hongkongense sp. nov., isolated from a patient with peritonitis.</title>
        <authorList>
            <person name="Lao H.Y."/>
            <person name="Wong A.Y.P."/>
            <person name="Ng T.L."/>
            <person name="Wong R.Y.L."/>
            <person name="Yau M.C.Y."/>
            <person name="Lam J.Y.W."/>
            <person name="Siu G.K.H."/>
        </authorList>
    </citation>
    <scope>NUCLEOTIDE SEQUENCE</scope>
    <source>
        <strain evidence="3">R131</strain>
    </source>
</reference>
<gene>
    <name evidence="3" type="ORF">SAC06_01720</name>
</gene>
<dbReference type="EMBL" id="CP138335">
    <property type="protein sequence ID" value="XBW08303.1"/>
    <property type="molecule type" value="Genomic_DNA"/>
</dbReference>
<dbReference type="KEGG" id="sapp:SAC06_01720"/>
<accession>A0AAU7V8F8</accession>
<name>A0AAU7V8F8_9ACTO</name>
<feature type="transmembrane region" description="Helical" evidence="2">
    <location>
        <begin position="136"/>
        <end position="157"/>
    </location>
</feature>
<dbReference type="RefSeq" id="WP_350258502.1">
    <property type="nucleotide sequence ID" value="NZ_CP138335.1"/>
</dbReference>
<sequence length="334" mass="35586">MAPRIVGRRQALVLSRDGDRFSTELRLLEEPPALNPTTRGRRPAPMPLLKNASSPSESGTAMSYESSASRPHRPRSATTLRMTTEQTRQLAALKAQRAARISREAAAAQRRLVTVGVAAALMLLTVFLGATGVASWWWTAGTGALLVGSVGGSRLAAINIERAREREDQQFQALQEQVDARGGTRVAPVASETVSGASAAVVSGQAGSEQAVEAAEPVVVEVEMAEVTEVTEVVEVEEAAPVASAIELTESVAAEVATGWTVPQLPVPVAVRKAKTVRRQVHIDTDLRGVPQVESKVGRPMAATASPVVNLRPMVEEDDFNLDLEAVLEKRRAQ</sequence>
<evidence type="ECO:0000313" key="3">
    <source>
        <dbReference type="EMBL" id="XBW08303.1"/>
    </source>
</evidence>
<keyword evidence="2" id="KW-0472">Membrane</keyword>
<feature type="compositionally biased region" description="Polar residues" evidence="1">
    <location>
        <begin position="51"/>
        <end position="65"/>
    </location>
</feature>
<evidence type="ECO:0000256" key="1">
    <source>
        <dbReference type="SAM" id="MobiDB-lite"/>
    </source>
</evidence>